<comment type="caution">
    <text evidence="1">The sequence shown here is derived from an EMBL/GenBank/DDBJ whole genome shotgun (WGS) entry which is preliminary data.</text>
</comment>
<dbReference type="Proteomes" id="UP000499080">
    <property type="component" value="Unassembled WGS sequence"/>
</dbReference>
<evidence type="ECO:0000313" key="3">
    <source>
        <dbReference type="Proteomes" id="UP000499080"/>
    </source>
</evidence>
<dbReference type="AlphaFoldDB" id="A0A4Y2SND8"/>
<evidence type="ECO:0000313" key="2">
    <source>
        <dbReference type="EMBL" id="GBN89843.1"/>
    </source>
</evidence>
<organism evidence="1 3">
    <name type="scientific">Araneus ventricosus</name>
    <name type="common">Orbweaver spider</name>
    <name type="synonym">Epeira ventricosa</name>
    <dbReference type="NCBI Taxonomy" id="182803"/>
    <lineage>
        <taxon>Eukaryota</taxon>
        <taxon>Metazoa</taxon>
        <taxon>Ecdysozoa</taxon>
        <taxon>Arthropoda</taxon>
        <taxon>Chelicerata</taxon>
        <taxon>Arachnida</taxon>
        <taxon>Araneae</taxon>
        <taxon>Araneomorphae</taxon>
        <taxon>Entelegynae</taxon>
        <taxon>Araneoidea</taxon>
        <taxon>Araneidae</taxon>
        <taxon>Araneus</taxon>
    </lineage>
</organism>
<feature type="non-terminal residue" evidence="1">
    <location>
        <position position="64"/>
    </location>
</feature>
<evidence type="ECO:0000313" key="1">
    <source>
        <dbReference type="EMBL" id="GBN89798.1"/>
    </source>
</evidence>
<protein>
    <submittedName>
        <fullName evidence="1">Uncharacterized protein</fullName>
    </submittedName>
</protein>
<reference evidence="1 3" key="1">
    <citation type="journal article" date="2019" name="Sci. Rep.">
        <title>Orb-weaving spider Araneus ventricosus genome elucidates the spidroin gene catalogue.</title>
        <authorList>
            <person name="Kono N."/>
            <person name="Nakamura H."/>
            <person name="Ohtoshi R."/>
            <person name="Moran D.A.P."/>
            <person name="Shinohara A."/>
            <person name="Yoshida Y."/>
            <person name="Fujiwara M."/>
            <person name="Mori M."/>
            <person name="Tomita M."/>
            <person name="Arakawa K."/>
        </authorList>
    </citation>
    <scope>NUCLEOTIDE SEQUENCE [LARGE SCALE GENOMIC DNA]</scope>
</reference>
<dbReference type="EMBL" id="BGPR01023003">
    <property type="protein sequence ID" value="GBN89843.1"/>
    <property type="molecule type" value="Genomic_DNA"/>
</dbReference>
<name>A0A4Y2SND8_ARAVE</name>
<sequence length="64" mass="7315">MVINSLKTCVYDICALVTEYNFLLLLEIHQDPASWQIGSRRLQEVGVYSGQMVGRTDASRRLQQ</sequence>
<dbReference type="EMBL" id="BGPR01022985">
    <property type="protein sequence ID" value="GBN89798.1"/>
    <property type="molecule type" value="Genomic_DNA"/>
</dbReference>
<proteinExistence type="predicted"/>
<gene>
    <name evidence="2" type="ORF">AVEN_103724_1</name>
    <name evidence="1" type="ORF">AVEN_261744_1</name>
</gene>
<keyword evidence="3" id="KW-1185">Reference proteome</keyword>
<accession>A0A4Y2SND8</accession>